<evidence type="ECO:0000313" key="4">
    <source>
        <dbReference type="Proteomes" id="UP000078237"/>
    </source>
</evidence>
<evidence type="ECO:0000313" key="3">
    <source>
        <dbReference type="EMBL" id="KXX75100.1"/>
    </source>
</evidence>
<organism evidence="3 4">
    <name type="scientific">Madurella mycetomatis</name>
    <dbReference type="NCBI Taxonomy" id="100816"/>
    <lineage>
        <taxon>Eukaryota</taxon>
        <taxon>Fungi</taxon>
        <taxon>Dikarya</taxon>
        <taxon>Ascomycota</taxon>
        <taxon>Pezizomycotina</taxon>
        <taxon>Sordariomycetes</taxon>
        <taxon>Sordariomycetidae</taxon>
        <taxon>Sordariales</taxon>
        <taxon>Sordariales incertae sedis</taxon>
        <taxon>Madurella</taxon>
    </lineage>
</organism>
<evidence type="ECO:0000256" key="1">
    <source>
        <dbReference type="SAM" id="MobiDB-lite"/>
    </source>
</evidence>
<feature type="signal peptide" evidence="2">
    <location>
        <begin position="1"/>
        <end position="18"/>
    </location>
</feature>
<proteinExistence type="predicted"/>
<reference evidence="3 4" key="1">
    <citation type="journal article" date="2016" name="Genome Announc.">
        <title>Genome Sequence of Madurella mycetomatis mm55, Isolated from a Human Mycetoma Case in Sudan.</title>
        <authorList>
            <person name="Smit S."/>
            <person name="Derks M.F."/>
            <person name="Bervoets S."/>
            <person name="Fahal A."/>
            <person name="van Leeuwen W."/>
            <person name="van Belkum A."/>
            <person name="van de Sande W.W."/>
        </authorList>
    </citation>
    <scope>NUCLEOTIDE SEQUENCE [LARGE SCALE GENOMIC DNA]</scope>
    <source>
        <strain evidence="4">mm55</strain>
    </source>
</reference>
<protein>
    <submittedName>
        <fullName evidence="3">Uncharacterized protein</fullName>
    </submittedName>
</protein>
<dbReference type="AlphaFoldDB" id="A0A175VVR9"/>
<dbReference type="Proteomes" id="UP000078237">
    <property type="component" value="Unassembled WGS sequence"/>
</dbReference>
<dbReference type="OrthoDB" id="5597238at2759"/>
<feature type="compositionally biased region" description="Polar residues" evidence="1">
    <location>
        <begin position="155"/>
        <end position="177"/>
    </location>
</feature>
<feature type="compositionally biased region" description="Acidic residues" evidence="1">
    <location>
        <begin position="137"/>
        <end position="152"/>
    </location>
</feature>
<accession>A0A175VVR9</accession>
<feature type="chain" id="PRO_5008043354" evidence="2">
    <location>
        <begin position="19"/>
        <end position="203"/>
    </location>
</feature>
<comment type="caution">
    <text evidence="3">The sequence shown here is derived from an EMBL/GenBank/DDBJ whole genome shotgun (WGS) entry which is preliminary data.</text>
</comment>
<dbReference type="EMBL" id="LCTW02000294">
    <property type="protein sequence ID" value="KXX75100.1"/>
    <property type="molecule type" value="Genomic_DNA"/>
</dbReference>
<gene>
    <name evidence="3" type="ORF">MMYC01_207647</name>
</gene>
<feature type="region of interest" description="Disordered" evidence="1">
    <location>
        <begin position="114"/>
        <end position="180"/>
    </location>
</feature>
<sequence length="203" mass="20201">MRVTSVLLTGVLALVANAQSTTGGSVPTATDSSSSAQDSLQAAIVACIEACDPGDVDCTSRCIAVPNPNEEQVNETNECVAACDQGEGTEADIRAYGECVQGCIGQHFFTETAGTPQPTNTAGSGGNNNNNNGNGNDGDDSNDGNDGNDGDDSGTNPTETSGDQSSPTETGAPQDTPNAAGRMMSVAGSAAGLFGFLAAVMAL</sequence>
<name>A0A175VVR9_9PEZI</name>
<dbReference type="STRING" id="100816.A0A175VVR9"/>
<keyword evidence="2" id="KW-0732">Signal</keyword>
<dbReference type="VEuPathDB" id="FungiDB:MMYC01_207647"/>
<keyword evidence="4" id="KW-1185">Reference proteome</keyword>
<evidence type="ECO:0000256" key="2">
    <source>
        <dbReference type="SAM" id="SignalP"/>
    </source>
</evidence>